<evidence type="ECO:0000256" key="2">
    <source>
        <dbReference type="SAM" id="SignalP"/>
    </source>
</evidence>
<protein>
    <submittedName>
        <fullName evidence="5">Insulinase family protein</fullName>
    </submittedName>
    <submittedName>
        <fullName evidence="6">Pitrilysin family protein</fullName>
    </submittedName>
</protein>
<dbReference type="PANTHER" id="PTHR11851">
    <property type="entry name" value="METALLOPROTEASE"/>
    <property type="match status" value="1"/>
</dbReference>
<accession>A0AAU8I6E9</accession>
<keyword evidence="7" id="KW-1185">Reference proteome</keyword>
<dbReference type="PANTHER" id="PTHR11851:SF49">
    <property type="entry name" value="MITOCHONDRIAL-PROCESSING PEPTIDASE SUBUNIT ALPHA"/>
    <property type="match status" value="1"/>
</dbReference>
<reference evidence="5" key="2">
    <citation type="submission" date="2022-01" db="EMBL/GenBank/DDBJ databases">
        <authorList>
            <person name="Rana R."/>
            <person name="Patil P.B."/>
        </authorList>
    </citation>
    <scope>NUCLEOTIDE SEQUENCE</scope>
    <source>
        <strain evidence="5">PPL560</strain>
    </source>
</reference>
<evidence type="ECO:0000313" key="7">
    <source>
        <dbReference type="Proteomes" id="UP001430647"/>
    </source>
</evidence>
<feature type="domain" description="Peptidase M16 C-terminal" evidence="4">
    <location>
        <begin position="212"/>
        <end position="387"/>
    </location>
</feature>
<dbReference type="EMBL" id="JAKJPQ010000004">
    <property type="protein sequence ID" value="MCI2261016.1"/>
    <property type="molecule type" value="Genomic_DNA"/>
</dbReference>
<feature type="domain" description="Peptidase M16 C-terminal" evidence="4">
    <location>
        <begin position="676"/>
        <end position="855"/>
    </location>
</feature>
<dbReference type="InterPro" id="IPR050361">
    <property type="entry name" value="MPP/UQCRC_Complex"/>
</dbReference>
<comment type="similarity">
    <text evidence="1">Belongs to the peptidase M16 family.</text>
</comment>
<name>A0AAU8I6E9_9XANT</name>
<proteinExistence type="inferred from homology"/>
<organism evidence="6">
    <name type="scientific">Xanthomonas indica</name>
    <dbReference type="NCBI Taxonomy" id="2912242"/>
    <lineage>
        <taxon>Bacteria</taxon>
        <taxon>Pseudomonadati</taxon>
        <taxon>Pseudomonadota</taxon>
        <taxon>Gammaproteobacteria</taxon>
        <taxon>Lysobacterales</taxon>
        <taxon>Lysobacteraceae</taxon>
        <taxon>Xanthomonas</taxon>
    </lineage>
</organism>
<feature type="chain" id="PRO_5043806715" evidence="2">
    <location>
        <begin position="32"/>
        <end position="958"/>
    </location>
</feature>
<evidence type="ECO:0000256" key="1">
    <source>
        <dbReference type="ARBA" id="ARBA00007261"/>
    </source>
</evidence>
<dbReference type="InterPro" id="IPR007863">
    <property type="entry name" value="Peptidase_M16_C"/>
</dbReference>
<feature type="domain" description="Peptidase M16 N-terminal" evidence="3">
    <location>
        <begin position="522"/>
        <end position="636"/>
    </location>
</feature>
<dbReference type="EMBL" id="CP131914">
    <property type="protein sequence ID" value="XCI80951.1"/>
    <property type="molecule type" value="Genomic_DNA"/>
</dbReference>
<reference evidence="6" key="3">
    <citation type="submission" date="2023-08" db="EMBL/GenBank/DDBJ databases">
        <title>Complete genome sequence of Xanthomonas indica.</title>
        <authorList>
            <person name="Patil P.B."/>
            <person name="Rana R."/>
        </authorList>
    </citation>
    <scope>NUCLEOTIDE SEQUENCE</scope>
    <source>
        <strain evidence="6">PPL560</strain>
    </source>
</reference>
<feature type="domain" description="Peptidase M16 N-terminal" evidence="3">
    <location>
        <begin position="54"/>
        <end position="178"/>
    </location>
</feature>
<evidence type="ECO:0000313" key="6">
    <source>
        <dbReference type="EMBL" id="XCI80951.1"/>
    </source>
</evidence>
<sequence length="958" mass="102838">MTVSTRPRGTLLALALFAALGALSYAPPSAAARPAAATSVDIAYEQFTLPNGLRVVVHTDRKAPIVAVNLWYHVGAKDEPAGRTGFAHLFEHLMFQGSENHHGEFFEPFKQVGVTDQNGTTNSDRTNYFENVPTTALDMALWMESDRMGHLLGAIDQAALDEQRGVVQNEKRQGENQPYGQAWSRLSRALYPAGHPYHHTVIGSMNDLNAASLADVKQWFRTWYGPNNAVLVLAGDIDVATAKEKVARYFGDIPAGPTMAQPKVDVAQRSQSTRETMTDKVPQTRIYRVWNVAQTGTEDVDRLQLLAQVLGGAKSSRLDRRLVHEDKLVDQISASVWPSQLGSGFGIIAMVKQGVDPARVEAAIDEEVRRLLDKGPDKAELARAKTAFRAGFIRGVERIGGFGGKADVLAECAVYTGDPGCFRTSLATIASTRPRDLTAVGRKWLGKGDYTLLVQPGERVAMAEEPTVQPAPLNPPPVDPKYSALPSVVDRSAGPPKTTQFPQLKFPALQRATLKNGSTVILAERHDVPVVQFSYEFKGGYSADQGRKPGTASFAMGMLDEGAGERDALAFADAADALGASLSAGASLDGSNAYLSALKENLAPSLALYADMLRRPRFAPNEIERIRASWIAGIRQEKAQPNGVAMRVLPPLLYGAGHPYAIPFSGTGTEAAIAALQREDLVDFHRDWVRPENATLIVVGDTTLGEIVPLLDAQFGDWKGEGQAPSVPATASVARPAKPRVYLIDQPGAVQANLFASELVPPTTDAASVRFDMANGVIGGDFTSRLNMNLRENKHWSYGARSGAASALGQRPWTASAPVQIDKTAPALQEMAKEISAFANGKAPPTAEEVARIRNIQTLSLPGAYETASSVMGAIGGIVRYGRPDDYVFKRKAEIEAMTPAQVREAASMLDPNSLTWVVVGDLKQIEAPVRALKLGEVTVIDADGVPQGGAAAAPAPR</sequence>
<dbReference type="InterPro" id="IPR011249">
    <property type="entry name" value="Metalloenz_LuxS/M16"/>
</dbReference>
<gene>
    <name evidence="5" type="ORF">L3V74_05635</name>
    <name evidence="6" type="ORF">Q7W82_01950</name>
</gene>
<keyword evidence="2" id="KW-0732">Signal</keyword>
<dbReference type="Gene3D" id="3.30.830.10">
    <property type="entry name" value="Metalloenzyme, LuxS/M16 peptidase-like"/>
    <property type="match status" value="4"/>
</dbReference>
<evidence type="ECO:0000259" key="4">
    <source>
        <dbReference type="Pfam" id="PF05193"/>
    </source>
</evidence>
<dbReference type="SUPFAM" id="SSF63411">
    <property type="entry name" value="LuxS/MPP-like metallohydrolase"/>
    <property type="match status" value="4"/>
</dbReference>
<dbReference type="Pfam" id="PF05193">
    <property type="entry name" value="Peptidase_M16_C"/>
    <property type="match status" value="2"/>
</dbReference>
<dbReference type="AlphaFoldDB" id="A0AAU8I6E9"/>
<dbReference type="Proteomes" id="UP001430647">
    <property type="component" value="Unassembled WGS sequence"/>
</dbReference>
<dbReference type="RefSeq" id="WP_242159118.1">
    <property type="nucleotide sequence ID" value="NZ_CP131914.1"/>
</dbReference>
<dbReference type="GO" id="GO:0046872">
    <property type="term" value="F:metal ion binding"/>
    <property type="evidence" value="ECO:0007669"/>
    <property type="project" value="InterPro"/>
</dbReference>
<evidence type="ECO:0000313" key="5">
    <source>
        <dbReference type="EMBL" id="MCI2261016.1"/>
    </source>
</evidence>
<dbReference type="Pfam" id="PF00675">
    <property type="entry name" value="Peptidase_M16"/>
    <property type="match status" value="2"/>
</dbReference>
<reference evidence="5 7" key="1">
    <citation type="journal article" date="2022" name="Curr. Microbiol.">
        <title>Xanthomonas indica sp. nov., a Novel Member of Non-Pathogenic Xanthomonas Community from Healthy Rice Seeds.</title>
        <authorList>
            <person name="Rana R."/>
            <person name="Madhavan V.N."/>
            <person name="Saroha T."/>
            <person name="Bansal K."/>
            <person name="Kaur A."/>
            <person name="Sonti R.V."/>
            <person name="Patel H.K."/>
            <person name="Patil P.B."/>
        </authorList>
    </citation>
    <scope>NUCLEOTIDE SEQUENCE [LARGE SCALE GENOMIC DNA]</scope>
    <source>
        <strain evidence="5 7">PPL560</strain>
    </source>
</reference>
<feature type="signal peptide" evidence="2">
    <location>
        <begin position="1"/>
        <end position="31"/>
    </location>
</feature>
<evidence type="ECO:0000259" key="3">
    <source>
        <dbReference type="Pfam" id="PF00675"/>
    </source>
</evidence>
<dbReference type="InterPro" id="IPR011765">
    <property type="entry name" value="Pept_M16_N"/>
</dbReference>
<dbReference type="KEGG" id="xin:Q7W82_01950"/>